<evidence type="ECO:0000313" key="10">
    <source>
        <dbReference type="EMBL" id="EUA61339.1"/>
    </source>
</evidence>
<reference evidence="10 11" key="1">
    <citation type="submission" date="2013-12" db="EMBL/GenBank/DDBJ databases">
        <authorList>
            <person name="Zelazny A."/>
            <person name="Olivier K."/>
            <person name="Holland S."/>
            <person name="Lenaerts A."/>
            <person name="Ordway D."/>
            <person name="DeGroote M.A."/>
            <person name="Parker T."/>
            <person name="Sizemore C."/>
            <person name="Tallon L.J."/>
            <person name="Sadzewicz L.K."/>
            <person name="Sengamalay N."/>
            <person name="Fraser C.M."/>
            <person name="Hine E."/>
            <person name="Shefchek K.A."/>
            <person name="Das S.P."/>
            <person name="Tettelin H."/>
        </authorList>
    </citation>
    <scope>NUCLEOTIDE SEQUENCE [LARGE SCALE GENOMIC DNA]</scope>
    <source>
        <strain evidence="10 11">1948</strain>
    </source>
</reference>
<feature type="transmembrane region" description="Helical" evidence="9">
    <location>
        <begin position="495"/>
        <end position="514"/>
    </location>
</feature>
<comment type="similarity">
    <text evidence="7">Belongs to the MptA/B family.</text>
</comment>
<keyword evidence="6 9" id="KW-0472">Membrane</keyword>
<evidence type="ECO:0000256" key="9">
    <source>
        <dbReference type="SAM" id="Phobius"/>
    </source>
</evidence>
<keyword evidence="2" id="KW-0328">Glycosyltransferase</keyword>
<proteinExistence type="inferred from homology"/>
<accession>A0A829QG78</accession>
<feature type="transmembrane region" description="Helical" evidence="9">
    <location>
        <begin position="433"/>
        <end position="451"/>
    </location>
</feature>
<comment type="subcellular location">
    <subcellularLocation>
        <location evidence="1">Membrane</location>
        <topology evidence="1">Multi-pass membrane protein</topology>
    </subcellularLocation>
</comment>
<evidence type="ECO:0000256" key="4">
    <source>
        <dbReference type="ARBA" id="ARBA00022692"/>
    </source>
</evidence>
<dbReference type="AlphaFoldDB" id="A0A829QG78"/>
<comment type="caution">
    <text evidence="10">The sequence shown here is derived from an EMBL/GenBank/DDBJ whole genome shotgun (WGS) entry which is preliminary data.</text>
</comment>
<dbReference type="Pfam" id="PF26314">
    <property type="entry name" value="MptA_B_family"/>
    <property type="match status" value="1"/>
</dbReference>
<feature type="transmembrane region" description="Helical" evidence="9">
    <location>
        <begin position="463"/>
        <end position="483"/>
    </location>
</feature>
<protein>
    <submittedName>
        <fullName evidence="10">Putative membrane protein</fullName>
    </submittedName>
</protein>
<feature type="transmembrane region" description="Helical" evidence="9">
    <location>
        <begin position="365"/>
        <end position="389"/>
    </location>
</feature>
<dbReference type="GO" id="GO:0016020">
    <property type="term" value="C:membrane"/>
    <property type="evidence" value="ECO:0007669"/>
    <property type="project" value="UniProtKB-SubCell"/>
</dbReference>
<evidence type="ECO:0000256" key="1">
    <source>
        <dbReference type="ARBA" id="ARBA00004141"/>
    </source>
</evidence>
<evidence type="ECO:0000256" key="7">
    <source>
        <dbReference type="ARBA" id="ARBA00043987"/>
    </source>
</evidence>
<feature type="region of interest" description="Disordered" evidence="8">
    <location>
        <begin position="702"/>
        <end position="721"/>
    </location>
</feature>
<keyword evidence="3" id="KW-0808">Transferase</keyword>
<evidence type="ECO:0000313" key="11">
    <source>
        <dbReference type="Proteomes" id="UP000021210"/>
    </source>
</evidence>
<evidence type="ECO:0000256" key="8">
    <source>
        <dbReference type="SAM" id="MobiDB-lite"/>
    </source>
</evidence>
<keyword evidence="4 9" id="KW-0812">Transmembrane</keyword>
<organism evidence="10 11">
    <name type="scientific">Mycobacteroides abscessus 1948</name>
    <dbReference type="NCBI Taxonomy" id="1299323"/>
    <lineage>
        <taxon>Bacteria</taxon>
        <taxon>Bacillati</taxon>
        <taxon>Actinomycetota</taxon>
        <taxon>Actinomycetes</taxon>
        <taxon>Mycobacteriales</taxon>
        <taxon>Mycobacteriaceae</taxon>
        <taxon>Mycobacteroides</taxon>
        <taxon>Mycobacteroides abscessus</taxon>
    </lineage>
</organism>
<feature type="transmembrane region" description="Helical" evidence="9">
    <location>
        <begin position="520"/>
        <end position="541"/>
    </location>
</feature>
<feature type="transmembrane region" description="Helical" evidence="9">
    <location>
        <begin position="38"/>
        <end position="56"/>
    </location>
</feature>
<dbReference type="GO" id="GO:0016757">
    <property type="term" value="F:glycosyltransferase activity"/>
    <property type="evidence" value="ECO:0007669"/>
    <property type="project" value="UniProtKB-KW"/>
</dbReference>
<evidence type="ECO:0000256" key="5">
    <source>
        <dbReference type="ARBA" id="ARBA00022989"/>
    </source>
</evidence>
<sequence length="721" mass="77576">MSVRGQWLSSSLSHLHDDERSSAPLNEHELTAMNRTRLFGATGTALMAIGALGAGARPVIQDPIFGVRLLNLPSRIQTVSLTMTTTGAVMMTLAWLMLGRFAIGSLRNKGPDGRPDGPRGPVRRMSRGQLDRTLLLWLLPLLVAPPMYSKDVYSYLAQSQIARLGKDPYTEGPAAALGLDHVFTLSVPSLWRETPAPYGPLFLWIGKGISWLTGDDIVAGALCHRLVELLGVLLIIWATPRLAQRCGVAEVSALWLGAANPLLLMHLIAGIHNEALMLGLMLAGTELAMRGVDSTHSLAGVRHWPRSHAQWASWAPLGNLLAGTLLITASSQVKLPSLLALGFVGMALARRWGGGVRGLFQAGTLLGAVTGACTVLIGWASGLGFGWIYTLGTANAVRSWMSPPTLVALGTGQVGILLGLGDHTTAILSLTRGIGIGIIAIAVSWLLFAVLRGRLHPVGGLGVALGITVLLFPVVQPWYLLWAIIPLAAWATRPAFRGTAIGITLLVGIFGPTANGDRFALFQIIDATAASAIIALLLIAITHDYLPWRRLPNGHQEAPLTLTDRDATIDQDSTTSADAVGDQAIRDGPRLRSQRWTAWTLRSTRRRSSPCSAPTAREKPRPSNYAKAFCIPMRAPSRYSAWTRSRRTPPYARASGSCCKAAAPTPPHAPARCLDWWPRTPRIPLTHNGYWTHWALRMPPAPRTGGCRAGSNSASRWRARS</sequence>
<dbReference type="NCBIfam" id="NF038066">
    <property type="entry name" value="MptB"/>
    <property type="match status" value="1"/>
</dbReference>
<evidence type="ECO:0000256" key="2">
    <source>
        <dbReference type="ARBA" id="ARBA00022676"/>
    </source>
</evidence>
<name>A0A829QG78_9MYCO</name>
<gene>
    <name evidence="10" type="ORF">I542_1478</name>
</gene>
<dbReference type="Proteomes" id="UP000021210">
    <property type="component" value="Unassembled WGS sequence"/>
</dbReference>
<dbReference type="EMBL" id="JAOH01000002">
    <property type="protein sequence ID" value="EUA61339.1"/>
    <property type="molecule type" value="Genomic_DNA"/>
</dbReference>
<evidence type="ECO:0000256" key="6">
    <source>
        <dbReference type="ARBA" id="ARBA00023136"/>
    </source>
</evidence>
<evidence type="ECO:0000256" key="3">
    <source>
        <dbReference type="ARBA" id="ARBA00022679"/>
    </source>
</evidence>
<feature type="transmembrane region" description="Helical" evidence="9">
    <location>
        <begin position="76"/>
        <end position="98"/>
    </location>
</feature>
<keyword evidence="5 9" id="KW-1133">Transmembrane helix</keyword>
<feature type="transmembrane region" description="Helical" evidence="9">
    <location>
        <begin position="401"/>
        <end position="421"/>
    </location>
</feature>
<dbReference type="InterPro" id="IPR049829">
    <property type="entry name" value="MptA/B-like"/>
</dbReference>